<dbReference type="STRING" id="93759.A0A1R3GSD9"/>
<proteinExistence type="predicted"/>
<dbReference type="EMBL" id="AWUE01021796">
    <property type="protein sequence ID" value="OMO60982.1"/>
    <property type="molecule type" value="Genomic_DNA"/>
</dbReference>
<dbReference type="Proteomes" id="UP000187203">
    <property type="component" value="Unassembled WGS sequence"/>
</dbReference>
<dbReference type="AlphaFoldDB" id="A0A1R3GSD9"/>
<reference evidence="2" key="1">
    <citation type="submission" date="2013-09" db="EMBL/GenBank/DDBJ databases">
        <title>Corchorus olitorius genome sequencing.</title>
        <authorList>
            <person name="Alam M."/>
            <person name="Haque M.S."/>
            <person name="Islam M.S."/>
            <person name="Emdad E.M."/>
            <person name="Islam M.M."/>
            <person name="Ahmed B."/>
            <person name="Halim A."/>
            <person name="Hossen Q.M.M."/>
            <person name="Hossain M.Z."/>
            <person name="Ahmed R."/>
            <person name="Khan M.M."/>
            <person name="Islam R."/>
            <person name="Rashid M.M."/>
            <person name="Khan S.A."/>
            <person name="Rahman M.S."/>
            <person name="Alam M."/>
            <person name="Yahiya A.S."/>
            <person name="Khan M.S."/>
            <person name="Azam M.S."/>
            <person name="Haque T."/>
            <person name="Lashkar M.Z.H."/>
            <person name="Akhand A.I."/>
            <person name="Morshed G."/>
            <person name="Roy S."/>
            <person name="Uddin K.S."/>
            <person name="Rabeya T."/>
            <person name="Hossain A.S."/>
            <person name="Chowdhury A."/>
            <person name="Snigdha A.R."/>
            <person name="Mortoza M.S."/>
            <person name="Matin S.A."/>
            <person name="Hoque S.M.E."/>
            <person name="Islam M.K."/>
            <person name="Roy D.K."/>
            <person name="Haider R."/>
            <person name="Moosa M.M."/>
            <person name="Elias S.M."/>
            <person name="Hasan A.M."/>
            <person name="Jahan S."/>
            <person name="Shafiuddin M."/>
            <person name="Mahmood N."/>
            <person name="Shommy N.S."/>
        </authorList>
    </citation>
    <scope>NUCLEOTIDE SEQUENCE [LARGE SCALE GENOMIC DNA]</scope>
    <source>
        <strain evidence="2">cv. O-4</strain>
    </source>
</reference>
<evidence type="ECO:0000313" key="1">
    <source>
        <dbReference type="EMBL" id="OMO60982.1"/>
    </source>
</evidence>
<sequence>MDSDGAEIMKMARLAAWCLQADYNRRPSMPIVVKVLEGDLDVEENLNFDFSNMQAPSVARNAAAPSNRVTTTSLLPSILSGPR</sequence>
<keyword evidence="1" id="KW-0418">Kinase</keyword>
<protein>
    <submittedName>
        <fullName evidence="1">G-type lectin S-receptor-like serine/threonine-protein kinase SD2-5-like protein</fullName>
    </submittedName>
</protein>
<keyword evidence="2" id="KW-1185">Reference proteome</keyword>
<evidence type="ECO:0000313" key="2">
    <source>
        <dbReference type="Proteomes" id="UP000187203"/>
    </source>
</evidence>
<accession>A0A1R3GSD9</accession>
<gene>
    <name evidence="1" type="ORF">COLO4_33644</name>
</gene>
<organism evidence="1 2">
    <name type="scientific">Corchorus olitorius</name>
    <dbReference type="NCBI Taxonomy" id="93759"/>
    <lineage>
        <taxon>Eukaryota</taxon>
        <taxon>Viridiplantae</taxon>
        <taxon>Streptophyta</taxon>
        <taxon>Embryophyta</taxon>
        <taxon>Tracheophyta</taxon>
        <taxon>Spermatophyta</taxon>
        <taxon>Magnoliopsida</taxon>
        <taxon>eudicotyledons</taxon>
        <taxon>Gunneridae</taxon>
        <taxon>Pentapetalae</taxon>
        <taxon>rosids</taxon>
        <taxon>malvids</taxon>
        <taxon>Malvales</taxon>
        <taxon>Malvaceae</taxon>
        <taxon>Grewioideae</taxon>
        <taxon>Apeibeae</taxon>
        <taxon>Corchorus</taxon>
    </lineage>
</organism>
<dbReference type="OrthoDB" id="4062651at2759"/>
<name>A0A1R3GSD9_9ROSI</name>
<comment type="caution">
    <text evidence="1">The sequence shown here is derived from an EMBL/GenBank/DDBJ whole genome shotgun (WGS) entry which is preliminary data.</text>
</comment>
<keyword evidence="1" id="KW-0808">Transferase</keyword>
<dbReference type="GO" id="GO:0016301">
    <property type="term" value="F:kinase activity"/>
    <property type="evidence" value="ECO:0007669"/>
    <property type="project" value="UniProtKB-KW"/>
</dbReference>